<dbReference type="Proteomes" id="UP000679848">
    <property type="component" value="Plasmid pMM59_01"/>
</dbReference>
<dbReference type="Pfam" id="PF01520">
    <property type="entry name" value="Amidase_3"/>
    <property type="match status" value="1"/>
</dbReference>
<reference evidence="3" key="1">
    <citation type="submission" date="2020-09" db="EMBL/GenBank/DDBJ databases">
        <title>New species isolated from human feces.</title>
        <authorList>
            <person name="Kitahara M."/>
            <person name="Shigeno Y."/>
            <person name="Shime M."/>
            <person name="Matsumoto Y."/>
            <person name="Nakamura S."/>
            <person name="Motooka D."/>
            <person name="Fukuoka S."/>
            <person name="Nishikawa H."/>
            <person name="Benno Y."/>
        </authorList>
    </citation>
    <scope>NUCLEOTIDE SEQUENCE</scope>
    <source>
        <strain evidence="3">MM59</strain>
        <plasmid evidence="3">pMM59_01</plasmid>
    </source>
</reference>
<gene>
    <name evidence="3" type="ORF">MM59RIKEN_31970</name>
</gene>
<geneLocation type="plasmid" evidence="3 4">
    <name>pMM59_01</name>
</geneLocation>
<dbReference type="InterPro" id="IPR050695">
    <property type="entry name" value="N-acetylmuramoyl_amidase_3"/>
</dbReference>
<dbReference type="PANTHER" id="PTHR30404:SF0">
    <property type="entry name" value="N-ACETYLMURAMOYL-L-ALANINE AMIDASE AMIC"/>
    <property type="match status" value="1"/>
</dbReference>
<proteinExistence type="predicted"/>
<keyword evidence="3" id="KW-0614">Plasmid</keyword>
<dbReference type="CDD" id="cd02696">
    <property type="entry name" value="MurNAc-LAA"/>
    <property type="match status" value="1"/>
</dbReference>
<dbReference type="SUPFAM" id="SSF53187">
    <property type="entry name" value="Zn-dependent exopeptidases"/>
    <property type="match status" value="1"/>
</dbReference>
<sequence>MLRFTGQRTIMTRSTEDAIYTEGDTIRARKVSDTHNRVSIVNHAENAVLLSIHQNSLPSSPATHGAFVFWNQEAGAEELAGVMQDTLNCTINIGHEKRANRVPGTIYLMGHVTAPGILIECGFLSNAEEAQRLQQPSYQLKLATVITAGYLNALAGEETA</sequence>
<dbReference type="GO" id="GO:0009253">
    <property type="term" value="P:peptidoglycan catabolic process"/>
    <property type="evidence" value="ECO:0007669"/>
    <property type="project" value="InterPro"/>
</dbReference>
<accession>A0A830UBD6</accession>
<dbReference type="GO" id="GO:0030288">
    <property type="term" value="C:outer membrane-bounded periplasmic space"/>
    <property type="evidence" value="ECO:0007669"/>
    <property type="project" value="TreeGrafter"/>
</dbReference>
<dbReference type="KEGG" id="pfaa:MM59RIKEN_31970"/>
<name>A0A830UBD6_9FIRM</name>
<organism evidence="3 4">
    <name type="scientific">Pusillibacter faecalis</name>
    <dbReference type="NCBI Taxonomy" id="2714358"/>
    <lineage>
        <taxon>Bacteria</taxon>
        <taxon>Bacillati</taxon>
        <taxon>Bacillota</taxon>
        <taxon>Clostridia</taxon>
        <taxon>Eubacteriales</taxon>
        <taxon>Oscillospiraceae</taxon>
        <taxon>Pusillibacter</taxon>
    </lineage>
</organism>
<keyword evidence="4" id="KW-1185">Reference proteome</keyword>
<feature type="domain" description="MurNAc-LAA" evidence="2">
    <location>
        <begin position="38"/>
        <end position="151"/>
    </location>
</feature>
<dbReference type="GO" id="GO:0008745">
    <property type="term" value="F:N-acetylmuramoyl-L-alanine amidase activity"/>
    <property type="evidence" value="ECO:0007669"/>
    <property type="project" value="InterPro"/>
</dbReference>
<dbReference type="PANTHER" id="PTHR30404">
    <property type="entry name" value="N-ACETYLMURAMOYL-L-ALANINE AMIDASE"/>
    <property type="match status" value="1"/>
</dbReference>
<keyword evidence="1" id="KW-0378">Hydrolase</keyword>
<dbReference type="AlphaFoldDB" id="A0A830UBD6"/>
<evidence type="ECO:0000256" key="1">
    <source>
        <dbReference type="ARBA" id="ARBA00022801"/>
    </source>
</evidence>
<evidence type="ECO:0000259" key="2">
    <source>
        <dbReference type="SMART" id="SM00646"/>
    </source>
</evidence>
<evidence type="ECO:0000313" key="3">
    <source>
        <dbReference type="EMBL" id="BCK85878.1"/>
    </source>
</evidence>
<dbReference type="Gene3D" id="3.40.630.40">
    <property type="entry name" value="Zn-dependent exopeptidases"/>
    <property type="match status" value="1"/>
</dbReference>
<evidence type="ECO:0000313" key="4">
    <source>
        <dbReference type="Proteomes" id="UP000679848"/>
    </source>
</evidence>
<dbReference type="EMBL" id="AP023421">
    <property type="protein sequence ID" value="BCK85878.1"/>
    <property type="molecule type" value="Genomic_DNA"/>
</dbReference>
<dbReference type="SMART" id="SM00646">
    <property type="entry name" value="Ami_3"/>
    <property type="match status" value="1"/>
</dbReference>
<protein>
    <recommendedName>
        <fullName evidence="2">MurNAc-LAA domain-containing protein</fullName>
    </recommendedName>
</protein>
<dbReference type="InterPro" id="IPR002508">
    <property type="entry name" value="MurNAc-LAA_cat"/>
</dbReference>